<dbReference type="SUPFAM" id="SSF56112">
    <property type="entry name" value="Protein kinase-like (PK-like)"/>
    <property type="match status" value="2"/>
</dbReference>
<dbReference type="PANTHER" id="PTHR43289:SF33">
    <property type="entry name" value="SERINE_THREONINE KINASE 31"/>
    <property type="match status" value="1"/>
</dbReference>
<dbReference type="InterPro" id="IPR000719">
    <property type="entry name" value="Prot_kinase_dom"/>
</dbReference>
<protein>
    <recommendedName>
        <fullName evidence="5">Protein kinase domain-containing protein</fullName>
    </recommendedName>
</protein>
<proteinExistence type="predicted"/>
<dbReference type="AlphaFoldDB" id="A0AAD6XW42"/>
<dbReference type="Gene3D" id="1.10.510.10">
    <property type="entry name" value="Transferase(Phosphotransferase) domain 1"/>
    <property type="match status" value="2"/>
</dbReference>
<dbReference type="SMART" id="SM00220">
    <property type="entry name" value="S_TKc"/>
    <property type="match status" value="1"/>
</dbReference>
<evidence type="ECO:0000256" key="4">
    <source>
        <dbReference type="ARBA" id="ARBA00022840"/>
    </source>
</evidence>
<reference evidence="6" key="1">
    <citation type="submission" date="2023-03" db="EMBL/GenBank/DDBJ databases">
        <title>Massive genome expansion in bonnet fungi (Mycena s.s.) driven by repeated elements and novel gene families across ecological guilds.</title>
        <authorList>
            <consortium name="Lawrence Berkeley National Laboratory"/>
            <person name="Harder C.B."/>
            <person name="Miyauchi S."/>
            <person name="Viragh M."/>
            <person name="Kuo A."/>
            <person name="Thoen E."/>
            <person name="Andreopoulos B."/>
            <person name="Lu D."/>
            <person name="Skrede I."/>
            <person name="Drula E."/>
            <person name="Henrissat B."/>
            <person name="Morin E."/>
            <person name="Kohler A."/>
            <person name="Barry K."/>
            <person name="LaButti K."/>
            <person name="Morin E."/>
            <person name="Salamov A."/>
            <person name="Lipzen A."/>
            <person name="Mereny Z."/>
            <person name="Hegedus B."/>
            <person name="Baldrian P."/>
            <person name="Stursova M."/>
            <person name="Weitz H."/>
            <person name="Taylor A."/>
            <person name="Grigoriev I.V."/>
            <person name="Nagy L.G."/>
            <person name="Martin F."/>
            <person name="Kauserud H."/>
        </authorList>
    </citation>
    <scope>NUCLEOTIDE SEQUENCE</scope>
    <source>
        <strain evidence="6">CBHHK173m</strain>
    </source>
</reference>
<keyword evidence="2" id="KW-0547">Nucleotide-binding</keyword>
<keyword evidence="3" id="KW-0418">Kinase</keyword>
<dbReference type="Proteomes" id="UP001222325">
    <property type="component" value="Unassembled WGS sequence"/>
</dbReference>
<evidence type="ECO:0000256" key="2">
    <source>
        <dbReference type="ARBA" id="ARBA00022741"/>
    </source>
</evidence>
<evidence type="ECO:0000313" key="6">
    <source>
        <dbReference type="EMBL" id="KAJ7092012.1"/>
    </source>
</evidence>
<comment type="caution">
    <text evidence="6">The sequence shown here is derived from an EMBL/GenBank/DDBJ whole genome shotgun (WGS) entry which is preliminary data.</text>
</comment>
<keyword evidence="4" id="KW-0067">ATP-binding</keyword>
<dbReference type="GO" id="GO:0005524">
    <property type="term" value="F:ATP binding"/>
    <property type="evidence" value="ECO:0007669"/>
    <property type="project" value="UniProtKB-KW"/>
</dbReference>
<dbReference type="GO" id="GO:0004674">
    <property type="term" value="F:protein serine/threonine kinase activity"/>
    <property type="evidence" value="ECO:0007669"/>
    <property type="project" value="TreeGrafter"/>
</dbReference>
<dbReference type="EMBL" id="JARJCN010000019">
    <property type="protein sequence ID" value="KAJ7092012.1"/>
    <property type="molecule type" value="Genomic_DNA"/>
</dbReference>
<dbReference type="PANTHER" id="PTHR43289">
    <property type="entry name" value="MITOGEN-ACTIVATED PROTEIN KINASE KINASE KINASE 20-RELATED"/>
    <property type="match status" value="1"/>
</dbReference>
<keyword evidence="1" id="KW-0808">Transferase</keyword>
<dbReference type="PROSITE" id="PS50011">
    <property type="entry name" value="PROTEIN_KINASE_DOM"/>
    <property type="match status" value="1"/>
</dbReference>
<sequence length="921" mass="104414">MLHSDIPRNVGPDVLFTPEHMAKYPKFYALGEAIAQGRLPEHEIFWRDHVPWLKERGYELRPRYQPDWAPSWMKGPKIPFTFYEDKVIPPGGRILDALRTSDNFPVIFKQKSPPPPNPMVQYFPDHELAIITKFSTEPLASDPRNHCVRLIEILDVPDVEDMRLMAIPLLFDWEFPPFTTIGEAVDFLAQIFTVRVDQTHRNCKFNNIMMDAKPIQATSVHPLDAKRTRDAADDARYSTRTRNPVKYYWIDFDLSGEHDPATGPALVEPGYGGTRGVPEFAFSDRMCDPFAVDVWCLGNMVRETMTQGSEYDPKIQGLQFLDGLVADMTAADPAARPRMREVVARFSKLVAGLSQRKLRSRYAAVGENVLCAPFKSTAHWIRQACLAVQQVPAIPLHTDTDAGPQLPSQGALQELFKVLSELQSLIALNILVSSAHGLEYDRQMLPQAATPPRGSRPVSCCACACATHLPHHHDHADSIVCISFSIPTDPEDNGLDQRMLNLGYVMSYNKTGGLFSPEHMAAYPELYAARDAVTENRLSDNEIFWRDHVPWLKERGYELRPRYQSDWVASWVKNPKLLGFQEDEFSAPVRRVLDGLRTSDNFPVLFKQKQPLVSDSTVEYRPDHEIEIIRKFSTEPLASDPRNHCVRLIEILDVPDVENMRLMAIPLLFNWNFPPFTTIGEVIDFLAQIFTGLEFMHSHNVWHGDCKFNNIMMDAKPIQLTSVHPFQAMRTRDGALDARYSTRTRHPVKYYWIDFDLSGEHDPAKGPALVEPGYGGTRNVPEFGEAASPDRMCDPFAVDVWCLGNMIRQMLTQVRSAAASFLSQLKLLLIHRFVFLEGLVADMTAVDPAARPRMSEVVARFTKLAAGLSQWKLRSRYAQVGEFAVCGIFRSTVHWIRQARLAVHKVPAVPLHTHRITGPCQ</sequence>
<evidence type="ECO:0000256" key="1">
    <source>
        <dbReference type="ARBA" id="ARBA00022679"/>
    </source>
</evidence>
<evidence type="ECO:0000259" key="5">
    <source>
        <dbReference type="PROSITE" id="PS50011"/>
    </source>
</evidence>
<evidence type="ECO:0000256" key="3">
    <source>
        <dbReference type="ARBA" id="ARBA00022777"/>
    </source>
</evidence>
<name>A0AAD6XW42_9AGAR</name>
<feature type="domain" description="Protein kinase" evidence="5">
    <location>
        <begin position="500"/>
        <end position="864"/>
    </location>
</feature>
<accession>A0AAD6XW42</accession>
<organism evidence="6 7">
    <name type="scientific">Mycena belliarum</name>
    <dbReference type="NCBI Taxonomy" id="1033014"/>
    <lineage>
        <taxon>Eukaryota</taxon>
        <taxon>Fungi</taxon>
        <taxon>Dikarya</taxon>
        <taxon>Basidiomycota</taxon>
        <taxon>Agaricomycotina</taxon>
        <taxon>Agaricomycetes</taxon>
        <taxon>Agaricomycetidae</taxon>
        <taxon>Agaricales</taxon>
        <taxon>Marasmiineae</taxon>
        <taxon>Mycenaceae</taxon>
        <taxon>Mycena</taxon>
    </lineage>
</organism>
<gene>
    <name evidence="6" type="ORF">B0H15DRAFT_883449</name>
</gene>
<keyword evidence="7" id="KW-1185">Reference proteome</keyword>
<dbReference type="InterPro" id="IPR011009">
    <property type="entry name" value="Kinase-like_dom_sf"/>
</dbReference>
<evidence type="ECO:0000313" key="7">
    <source>
        <dbReference type="Proteomes" id="UP001222325"/>
    </source>
</evidence>